<proteinExistence type="predicted"/>
<organism evidence="2">
    <name type="scientific">Archaeoglobus fulgidus</name>
    <dbReference type="NCBI Taxonomy" id="2234"/>
    <lineage>
        <taxon>Archaea</taxon>
        <taxon>Methanobacteriati</taxon>
        <taxon>Methanobacteriota</taxon>
        <taxon>Archaeoglobi</taxon>
        <taxon>Archaeoglobales</taxon>
        <taxon>Archaeoglobaceae</taxon>
        <taxon>Archaeoglobus</taxon>
    </lineage>
</organism>
<comment type="caution">
    <text evidence="2">The sequence shown here is derived from an EMBL/GenBank/DDBJ whole genome shotgun (WGS) entry which is preliminary data.</text>
</comment>
<name>A0A7C3RE78_ARCFL</name>
<evidence type="ECO:0000313" key="2">
    <source>
        <dbReference type="EMBL" id="HFW32788.1"/>
    </source>
</evidence>
<accession>A0A7C3RE78</accession>
<evidence type="ECO:0000256" key="1">
    <source>
        <dbReference type="SAM" id="Phobius"/>
    </source>
</evidence>
<protein>
    <submittedName>
        <fullName evidence="2">Uncharacterized protein</fullName>
    </submittedName>
</protein>
<keyword evidence="1" id="KW-1133">Transmembrane helix</keyword>
<feature type="transmembrane region" description="Helical" evidence="1">
    <location>
        <begin position="122"/>
        <end position="141"/>
    </location>
</feature>
<sequence>MSSSDEPFYIYMAFCGFSLETKANLEGLDRFSASASKFQMIHAGNRRREKALQPILKHNTQPPFVLWTHGRIFSYAIIQESADFVYLLAEIVFDLFRVTFFLFLTAFYVVSKLKKKGIASRISIIFQGIFFHFLLKFLPAFSDGNLWRGHHAVGCVKRLFLISKPEITSLQIEKVLS</sequence>
<keyword evidence="1" id="KW-0812">Transmembrane</keyword>
<keyword evidence="1" id="KW-0472">Membrane</keyword>
<dbReference type="AlphaFoldDB" id="A0A7C3RE78"/>
<reference evidence="2" key="1">
    <citation type="journal article" date="2020" name="mSystems">
        <title>Genome- and Community-Level Interaction Insights into Carbon Utilization and Element Cycling Functions of Hydrothermarchaeota in Hydrothermal Sediment.</title>
        <authorList>
            <person name="Zhou Z."/>
            <person name="Liu Y."/>
            <person name="Xu W."/>
            <person name="Pan J."/>
            <person name="Luo Z.H."/>
            <person name="Li M."/>
        </authorList>
    </citation>
    <scope>NUCLEOTIDE SEQUENCE [LARGE SCALE GENOMIC DNA]</scope>
    <source>
        <strain evidence="2">SpSt-87</strain>
    </source>
</reference>
<gene>
    <name evidence="2" type="ORF">ENW66_07580</name>
</gene>
<dbReference type="EMBL" id="DTLB01000046">
    <property type="protein sequence ID" value="HFW32788.1"/>
    <property type="molecule type" value="Genomic_DNA"/>
</dbReference>
<feature type="transmembrane region" description="Helical" evidence="1">
    <location>
        <begin position="84"/>
        <end position="110"/>
    </location>
</feature>